<keyword evidence="4 5" id="KW-0963">Cytoplasm</keyword>
<dbReference type="InterPro" id="IPR003783">
    <property type="entry name" value="Regulatory_RecX"/>
</dbReference>
<protein>
    <recommendedName>
        <fullName evidence="3 5">Regulatory protein RecX</fullName>
    </recommendedName>
</protein>
<dbReference type="Proteomes" id="UP001204320">
    <property type="component" value="Unassembled WGS sequence"/>
</dbReference>
<evidence type="ECO:0000256" key="2">
    <source>
        <dbReference type="ARBA" id="ARBA00009695"/>
    </source>
</evidence>
<sequence length="236" mass="26832">MTRAVKGEWPKTDLDWEIRLPQRASRGLGQAAPRAEVVIRTPQRGEEHIRVPLAVARSLDSKARGKELLPSSRAELMFAMGEVSRKCAMERVAALIDRRDYSEDELASRLARDGYASQTVESTVRRSVECGLVDNSRFADTFIRSKLSQGWGRVRIERELSRRGIEASDVPGWPELYLSEESEEETAYELASRRRITGKNDYEKIVRFLSSRGYPLGLATRTARRVLDESKEEDES</sequence>
<dbReference type="PANTHER" id="PTHR33602">
    <property type="entry name" value="REGULATORY PROTEIN RECX FAMILY PROTEIN"/>
    <property type="match status" value="1"/>
</dbReference>
<name>A0ABT1Z9V6_9ACTN</name>
<evidence type="ECO:0000256" key="3">
    <source>
        <dbReference type="ARBA" id="ARBA00018111"/>
    </source>
</evidence>
<dbReference type="Gene3D" id="1.10.10.10">
    <property type="entry name" value="Winged helix-like DNA-binding domain superfamily/Winged helix DNA-binding domain"/>
    <property type="match status" value="1"/>
</dbReference>
<evidence type="ECO:0000256" key="5">
    <source>
        <dbReference type="HAMAP-Rule" id="MF_01114"/>
    </source>
</evidence>
<dbReference type="InterPro" id="IPR036388">
    <property type="entry name" value="WH-like_DNA-bd_sf"/>
</dbReference>
<dbReference type="InterPro" id="IPR053924">
    <property type="entry name" value="RecX_HTH_2nd"/>
</dbReference>
<comment type="subcellular location">
    <subcellularLocation>
        <location evidence="1 5">Cytoplasm</location>
    </subcellularLocation>
</comment>
<evidence type="ECO:0000259" key="6">
    <source>
        <dbReference type="Pfam" id="PF02631"/>
    </source>
</evidence>
<gene>
    <name evidence="5" type="primary">recX</name>
    <name evidence="7" type="ORF">NVS32_08575</name>
</gene>
<organism evidence="7 8">
    <name type="scientific">Tractidigestivibacter montrealensis</name>
    <dbReference type="NCBI Taxonomy" id="2972466"/>
    <lineage>
        <taxon>Bacteria</taxon>
        <taxon>Bacillati</taxon>
        <taxon>Actinomycetota</taxon>
        <taxon>Coriobacteriia</taxon>
        <taxon>Coriobacteriales</taxon>
        <taxon>Atopobiaceae</taxon>
        <taxon>Tractidigestivibacter</taxon>
    </lineage>
</organism>
<reference evidence="7 8" key="1">
    <citation type="submission" date="2022-08" db="EMBL/GenBank/DDBJ databases">
        <title>Tractidigestivibacter montrealensis type strain KD21.</title>
        <authorList>
            <person name="Diop K."/>
            <person name="Richard C."/>
            <person name="Routy B."/>
        </authorList>
    </citation>
    <scope>NUCLEOTIDE SEQUENCE [LARGE SCALE GENOMIC DNA]</scope>
    <source>
        <strain evidence="7 8">KD21</strain>
    </source>
</reference>
<dbReference type="RefSeq" id="WP_147329149.1">
    <property type="nucleotide sequence ID" value="NZ_JANSKA010000005.1"/>
</dbReference>
<comment type="function">
    <text evidence="5">Modulates RecA activity.</text>
</comment>
<feature type="domain" description="RecX second three-helical" evidence="6">
    <location>
        <begin position="136"/>
        <end position="169"/>
    </location>
</feature>
<dbReference type="HAMAP" id="MF_01114">
    <property type="entry name" value="RecX"/>
    <property type="match status" value="1"/>
</dbReference>
<evidence type="ECO:0000256" key="4">
    <source>
        <dbReference type="ARBA" id="ARBA00022490"/>
    </source>
</evidence>
<comment type="similarity">
    <text evidence="2 5">Belongs to the RecX family.</text>
</comment>
<evidence type="ECO:0000313" key="7">
    <source>
        <dbReference type="EMBL" id="MCR9036997.1"/>
    </source>
</evidence>
<dbReference type="Pfam" id="PF02631">
    <property type="entry name" value="RecX_HTH2"/>
    <property type="match status" value="1"/>
</dbReference>
<evidence type="ECO:0000256" key="1">
    <source>
        <dbReference type="ARBA" id="ARBA00004496"/>
    </source>
</evidence>
<proteinExistence type="inferred from homology"/>
<evidence type="ECO:0000313" key="8">
    <source>
        <dbReference type="Proteomes" id="UP001204320"/>
    </source>
</evidence>
<dbReference type="EMBL" id="JANSKA010000005">
    <property type="protein sequence ID" value="MCR9036997.1"/>
    <property type="molecule type" value="Genomic_DNA"/>
</dbReference>
<comment type="caution">
    <text evidence="7">The sequence shown here is derived from an EMBL/GenBank/DDBJ whole genome shotgun (WGS) entry which is preliminary data.</text>
</comment>
<keyword evidence="8" id="KW-1185">Reference proteome</keyword>
<accession>A0ABT1Z9V6</accession>
<dbReference type="PANTHER" id="PTHR33602:SF1">
    <property type="entry name" value="REGULATORY PROTEIN RECX FAMILY PROTEIN"/>
    <property type="match status" value="1"/>
</dbReference>